<evidence type="ECO:0000313" key="12">
    <source>
        <dbReference type="WBParaSite" id="maker-E.canG7_contigs_1383-snap-gene-0.105-mRNA-1"/>
    </source>
</evidence>
<dbReference type="AlphaFoldDB" id="A0A915EV48"/>
<dbReference type="Pfam" id="PF01138">
    <property type="entry name" value="RNase_PH"/>
    <property type="match status" value="1"/>
</dbReference>
<dbReference type="InterPro" id="IPR023395">
    <property type="entry name" value="MCP_dom_sf"/>
</dbReference>
<evidence type="ECO:0000313" key="11">
    <source>
        <dbReference type="Proteomes" id="UP000887562"/>
    </source>
</evidence>
<organism evidence="11 12">
    <name type="scientific">Echinococcus canadensis</name>
    <dbReference type="NCBI Taxonomy" id="519352"/>
    <lineage>
        <taxon>Eukaryota</taxon>
        <taxon>Metazoa</taxon>
        <taxon>Spiralia</taxon>
        <taxon>Lophotrochozoa</taxon>
        <taxon>Platyhelminthes</taxon>
        <taxon>Cestoda</taxon>
        <taxon>Eucestoda</taxon>
        <taxon>Cyclophyllidea</taxon>
        <taxon>Taeniidae</taxon>
        <taxon>Echinococcus</taxon>
        <taxon>Echinococcus canadensis group</taxon>
    </lineage>
</organism>
<evidence type="ECO:0000256" key="8">
    <source>
        <dbReference type="PROSITE-ProRule" id="PRU00282"/>
    </source>
</evidence>
<dbReference type="SUPFAM" id="SSF103506">
    <property type="entry name" value="Mitochondrial carrier"/>
    <property type="match status" value="1"/>
</dbReference>
<evidence type="ECO:0000256" key="5">
    <source>
        <dbReference type="ARBA" id="ARBA00022737"/>
    </source>
</evidence>
<accession>A0A915EV48</accession>
<dbReference type="InterPro" id="IPR020568">
    <property type="entry name" value="Ribosomal_Su5_D2-typ_SF"/>
</dbReference>
<dbReference type="InterPro" id="IPR001247">
    <property type="entry name" value="ExoRNase_PH_dom1"/>
</dbReference>
<keyword evidence="3 9" id="KW-0813">Transport</keyword>
<evidence type="ECO:0000256" key="3">
    <source>
        <dbReference type="ARBA" id="ARBA00022448"/>
    </source>
</evidence>
<evidence type="ECO:0000256" key="6">
    <source>
        <dbReference type="ARBA" id="ARBA00022989"/>
    </source>
</evidence>
<evidence type="ECO:0000256" key="2">
    <source>
        <dbReference type="ARBA" id="ARBA00006375"/>
    </source>
</evidence>
<dbReference type="Gene3D" id="3.30.230.70">
    <property type="entry name" value="GHMP Kinase, N-terminal domain"/>
    <property type="match status" value="1"/>
</dbReference>
<keyword evidence="5" id="KW-0677">Repeat</keyword>
<keyword evidence="11" id="KW-1185">Reference proteome</keyword>
<reference evidence="12" key="1">
    <citation type="submission" date="2022-11" db="UniProtKB">
        <authorList>
            <consortium name="WormBaseParasite"/>
        </authorList>
    </citation>
    <scope>IDENTIFICATION</scope>
</reference>
<proteinExistence type="inferred from homology"/>
<keyword evidence="7 8" id="KW-0472">Membrane</keyword>
<sequence>MFPHEKATALLSGATAGLCVDLVVYPLDTIKTRLQSISRSIRPSGRLHLFAGFPAVLSGSAPGGSYSSRLKFFEFLSTVTVRPSALFFCAYEMTKNRTAEIAPPWLSAMLAASLGEVVACIIRVPCETVKQRAQSQPHLGFGRVLSNTLRTEGLGGMYRGYLSTILRELPFSLIQYPVWETLKRFMERYNQSRTGGSGSLSKGQFALCGAMAGALAGACTTPFDVVKTRIMLAEKHSAFSTINVLTVTRLVHAEAGFRGLFAGLVPRVSLLAIGGSIFLGLYDITKAFWSHTLDRAVDYALIIYSIVVHFFDSYAMDRFKAPTSAIDLCYFIKQRKKSEFVSNVPPMSVRFHPRLSLLDFALGVNQCADGSAYLEYGRTKVMCCVCGPVELKQDGQLVTSFRFAPFSSQIRRDTFKDAEEKRLGQLLLTALEPSVILDSFPRGKYQIAVTVLDDGTELNDYVCSTSSCLSAGITCATLALVHAGVQMYDLAIGLDVMSRALNPNSTEGGGLISSVAVMPKLNQVTMFNGTSLGLRSLDGLRTVMEEAFTRAESIYATIHGTLYSIMKTDYKELEKPE</sequence>
<evidence type="ECO:0000256" key="7">
    <source>
        <dbReference type="ARBA" id="ARBA00023136"/>
    </source>
</evidence>
<dbReference type="Proteomes" id="UP000887562">
    <property type="component" value="Unplaced"/>
</dbReference>
<evidence type="ECO:0000259" key="10">
    <source>
        <dbReference type="Pfam" id="PF01138"/>
    </source>
</evidence>
<dbReference type="PROSITE" id="PS50920">
    <property type="entry name" value="SOLCAR"/>
    <property type="match status" value="3"/>
</dbReference>
<dbReference type="InterPro" id="IPR018108">
    <property type="entry name" value="MCP_transmembrane"/>
</dbReference>
<comment type="subcellular location">
    <subcellularLocation>
        <location evidence="1">Membrane</location>
        <topology evidence="1">Multi-pass membrane protein</topology>
    </subcellularLocation>
</comment>
<feature type="domain" description="Exoribonuclease phosphorolytic" evidence="10">
    <location>
        <begin position="360"/>
        <end position="485"/>
    </location>
</feature>
<comment type="similarity">
    <text evidence="2 9">Belongs to the mitochondrial carrier (TC 2.A.29) family.</text>
</comment>
<feature type="repeat" description="Solcar" evidence="8">
    <location>
        <begin position="4"/>
        <end position="79"/>
    </location>
</feature>
<feature type="repeat" description="Solcar" evidence="8">
    <location>
        <begin position="103"/>
        <end position="185"/>
    </location>
</feature>
<dbReference type="InterPro" id="IPR027408">
    <property type="entry name" value="PNPase/RNase_PH_dom_sf"/>
</dbReference>
<feature type="repeat" description="Solcar" evidence="8">
    <location>
        <begin position="204"/>
        <end position="288"/>
    </location>
</feature>
<evidence type="ECO:0000256" key="9">
    <source>
        <dbReference type="RuleBase" id="RU000488"/>
    </source>
</evidence>
<protein>
    <submittedName>
        <fullName evidence="12">Exoribonuclease phosphorolytic domain-containing protein</fullName>
    </submittedName>
</protein>
<name>A0A915EV48_9CEST</name>
<evidence type="ECO:0000256" key="4">
    <source>
        <dbReference type="ARBA" id="ARBA00022692"/>
    </source>
</evidence>
<keyword evidence="4 8" id="KW-0812">Transmembrane</keyword>
<keyword evidence="6" id="KW-1133">Transmembrane helix</keyword>
<dbReference type="Pfam" id="PF00153">
    <property type="entry name" value="Mito_carr"/>
    <property type="match status" value="3"/>
</dbReference>
<dbReference type="Gene3D" id="1.50.40.10">
    <property type="entry name" value="Mitochondrial carrier domain"/>
    <property type="match status" value="1"/>
</dbReference>
<evidence type="ECO:0000256" key="1">
    <source>
        <dbReference type="ARBA" id="ARBA00004141"/>
    </source>
</evidence>
<dbReference type="PANTHER" id="PTHR45667">
    <property type="entry name" value="S-ADENOSYLMETHIONINE MITOCHONDRIAL CARRIER PROTEIN"/>
    <property type="match status" value="1"/>
</dbReference>
<dbReference type="SUPFAM" id="SSF54211">
    <property type="entry name" value="Ribosomal protein S5 domain 2-like"/>
    <property type="match status" value="1"/>
</dbReference>
<dbReference type="WBParaSite" id="maker-E.canG7_contigs_1383-snap-gene-0.105-mRNA-1">
    <property type="protein sequence ID" value="maker-E.canG7_contigs_1383-snap-gene-0.105-mRNA-1"/>
    <property type="gene ID" value="EcG7_01151"/>
</dbReference>
<dbReference type="GO" id="GO:0016020">
    <property type="term" value="C:membrane"/>
    <property type="evidence" value="ECO:0007669"/>
    <property type="project" value="UniProtKB-SubCell"/>
</dbReference>